<dbReference type="InterPro" id="IPR013785">
    <property type="entry name" value="Aldolase_TIM"/>
</dbReference>
<sequence length="67" mass="7185">FRKAISLGCAKVNISTAIKYAVIDAFVDYHAAEGQYEPLKPIAAQYEAVAGLVERNIKLFGGEGRAA</sequence>
<dbReference type="InterPro" id="IPR000771">
    <property type="entry name" value="FBA_II"/>
</dbReference>
<reference evidence="1" key="1">
    <citation type="journal article" date="2014" name="Front. Microbiol.">
        <title>High frequency of phylogenetically diverse reductive dehalogenase-homologous genes in deep subseafloor sedimentary metagenomes.</title>
        <authorList>
            <person name="Kawai M."/>
            <person name="Futagami T."/>
            <person name="Toyoda A."/>
            <person name="Takaki Y."/>
            <person name="Nishi S."/>
            <person name="Hori S."/>
            <person name="Arai W."/>
            <person name="Tsubouchi T."/>
            <person name="Morono Y."/>
            <person name="Uchiyama I."/>
            <person name="Ito T."/>
            <person name="Fujiyama A."/>
            <person name="Inagaki F."/>
            <person name="Takami H."/>
        </authorList>
    </citation>
    <scope>NUCLEOTIDE SEQUENCE</scope>
    <source>
        <strain evidence="1">Expedition CK06-06</strain>
    </source>
</reference>
<dbReference type="Pfam" id="PF01116">
    <property type="entry name" value="F_bP_aldolase"/>
    <property type="match status" value="1"/>
</dbReference>
<dbReference type="GO" id="GO:0005975">
    <property type="term" value="P:carbohydrate metabolic process"/>
    <property type="evidence" value="ECO:0007669"/>
    <property type="project" value="InterPro"/>
</dbReference>
<dbReference type="GO" id="GO:0008270">
    <property type="term" value="F:zinc ion binding"/>
    <property type="evidence" value="ECO:0007669"/>
    <property type="project" value="InterPro"/>
</dbReference>
<proteinExistence type="predicted"/>
<dbReference type="GO" id="GO:0016832">
    <property type="term" value="F:aldehyde-lyase activity"/>
    <property type="evidence" value="ECO:0007669"/>
    <property type="project" value="InterPro"/>
</dbReference>
<evidence type="ECO:0000313" key="1">
    <source>
        <dbReference type="EMBL" id="GAG29180.1"/>
    </source>
</evidence>
<protein>
    <recommendedName>
        <fullName evidence="2">Fructose-bisphosphate aldolase</fullName>
    </recommendedName>
</protein>
<name>X0WET3_9ZZZZ</name>
<dbReference type="SUPFAM" id="SSF51569">
    <property type="entry name" value="Aldolase"/>
    <property type="match status" value="1"/>
</dbReference>
<gene>
    <name evidence="1" type="ORF">S01H1_71628</name>
</gene>
<dbReference type="EMBL" id="BARS01047707">
    <property type="protein sequence ID" value="GAG29180.1"/>
    <property type="molecule type" value="Genomic_DNA"/>
</dbReference>
<feature type="non-terminal residue" evidence="1">
    <location>
        <position position="1"/>
    </location>
</feature>
<comment type="caution">
    <text evidence="1">The sequence shown here is derived from an EMBL/GenBank/DDBJ whole genome shotgun (WGS) entry which is preliminary data.</text>
</comment>
<dbReference type="Gene3D" id="3.20.20.70">
    <property type="entry name" value="Aldolase class I"/>
    <property type="match status" value="1"/>
</dbReference>
<dbReference type="AlphaFoldDB" id="X0WET3"/>
<organism evidence="1">
    <name type="scientific">marine sediment metagenome</name>
    <dbReference type="NCBI Taxonomy" id="412755"/>
    <lineage>
        <taxon>unclassified sequences</taxon>
        <taxon>metagenomes</taxon>
        <taxon>ecological metagenomes</taxon>
    </lineage>
</organism>
<evidence type="ECO:0008006" key="2">
    <source>
        <dbReference type="Google" id="ProtNLM"/>
    </source>
</evidence>
<accession>X0WET3</accession>